<dbReference type="Pfam" id="PF00583">
    <property type="entry name" value="Acetyltransf_1"/>
    <property type="match status" value="1"/>
</dbReference>
<dbReference type="InterPro" id="IPR000182">
    <property type="entry name" value="GNAT_dom"/>
</dbReference>
<comment type="caution">
    <text evidence="2">The sequence shown here is derived from an EMBL/GenBank/DDBJ whole genome shotgun (WGS) entry which is preliminary data.</text>
</comment>
<dbReference type="Gene3D" id="3.40.630.30">
    <property type="match status" value="1"/>
</dbReference>
<dbReference type="GO" id="GO:0016747">
    <property type="term" value="F:acyltransferase activity, transferring groups other than amino-acyl groups"/>
    <property type="evidence" value="ECO:0007669"/>
    <property type="project" value="InterPro"/>
</dbReference>
<gene>
    <name evidence="2" type="ORF">FYJ62_04275</name>
</gene>
<dbReference type="InterPro" id="IPR016181">
    <property type="entry name" value="Acyl_CoA_acyltransferase"/>
</dbReference>
<sequence length="175" mass="18748">MALSYITEAQVADLAAIMHIINDAKAFLKASGSSQWQEGYPDEATILSDIKEHAGFILKTDGQIAAYAAITGQDPNYAVIDGAWANVADPYAAIHRIAIGSAFRGQHLAGQFLNQLIALGLSRGIKNFRVDTGKANAAMQHLALSHGFQLRGIIKVTSDSIDPSRLAYELNLPAE</sequence>
<dbReference type="SUPFAM" id="SSF55729">
    <property type="entry name" value="Acyl-CoA N-acyltransferases (Nat)"/>
    <property type="match status" value="1"/>
</dbReference>
<dbReference type="AlphaFoldDB" id="A0A6A8MDP8"/>
<protein>
    <submittedName>
        <fullName evidence="2">GNAT family N-acetyltransferase</fullName>
    </submittedName>
</protein>
<keyword evidence="3" id="KW-1185">Reference proteome</keyword>
<feature type="domain" description="N-acetyltransferase" evidence="1">
    <location>
        <begin position="1"/>
        <end position="175"/>
    </location>
</feature>
<reference evidence="2 3" key="1">
    <citation type="submission" date="2019-08" db="EMBL/GenBank/DDBJ databases">
        <title>In-depth cultivation of the pig gut microbiome towards novel bacterial diversity and tailored functional studies.</title>
        <authorList>
            <person name="Wylensek D."/>
            <person name="Hitch T.C.A."/>
            <person name="Clavel T."/>
        </authorList>
    </citation>
    <scope>NUCLEOTIDE SEQUENCE [LARGE SCALE GENOMIC DNA]</scope>
    <source>
        <strain evidence="2 3">Bifido-178-WT-2B</strain>
    </source>
</reference>
<proteinExistence type="predicted"/>
<dbReference type="EMBL" id="VUMX01000008">
    <property type="protein sequence ID" value="MST86870.1"/>
    <property type="molecule type" value="Genomic_DNA"/>
</dbReference>
<dbReference type="RefSeq" id="WP_154548068.1">
    <property type="nucleotide sequence ID" value="NZ_VUMX01000008.1"/>
</dbReference>
<evidence type="ECO:0000313" key="3">
    <source>
        <dbReference type="Proteomes" id="UP000438120"/>
    </source>
</evidence>
<accession>A0A6A8MDP8</accession>
<organism evidence="2 3">
    <name type="scientific">Lactobacillus porci</name>
    <dbReference type="NCBI Taxonomy" id="2012477"/>
    <lineage>
        <taxon>Bacteria</taxon>
        <taxon>Bacillati</taxon>
        <taxon>Bacillota</taxon>
        <taxon>Bacilli</taxon>
        <taxon>Lactobacillales</taxon>
        <taxon>Lactobacillaceae</taxon>
        <taxon>Lactobacillus</taxon>
    </lineage>
</organism>
<evidence type="ECO:0000313" key="2">
    <source>
        <dbReference type="EMBL" id="MST86870.1"/>
    </source>
</evidence>
<dbReference type="Proteomes" id="UP000438120">
    <property type="component" value="Unassembled WGS sequence"/>
</dbReference>
<dbReference type="OrthoDB" id="9796381at2"/>
<keyword evidence="2" id="KW-0808">Transferase</keyword>
<dbReference type="PROSITE" id="PS51186">
    <property type="entry name" value="GNAT"/>
    <property type="match status" value="1"/>
</dbReference>
<evidence type="ECO:0000259" key="1">
    <source>
        <dbReference type="PROSITE" id="PS51186"/>
    </source>
</evidence>
<name>A0A6A8MDP8_9LACO</name>